<dbReference type="Pfam" id="PF14038">
    <property type="entry name" value="YqzE"/>
    <property type="match status" value="1"/>
</dbReference>
<evidence type="ECO:0000313" key="1">
    <source>
        <dbReference type="EMBL" id="MCU9613855.1"/>
    </source>
</evidence>
<organism evidence="1 2">
    <name type="scientific">Perspicuibacillus lycopersici</name>
    <dbReference type="NCBI Taxonomy" id="1325689"/>
    <lineage>
        <taxon>Bacteria</taxon>
        <taxon>Bacillati</taxon>
        <taxon>Bacillota</taxon>
        <taxon>Bacilli</taxon>
        <taxon>Bacillales</taxon>
        <taxon>Bacillaceae</taxon>
        <taxon>Perspicuibacillus</taxon>
    </lineage>
</organism>
<accession>A0AAE3LMR1</accession>
<comment type="caution">
    <text evidence="1">The sequence shown here is derived from an EMBL/GenBank/DDBJ whole genome shotgun (WGS) entry which is preliminary data.</text>
</comment>
<gene>
    <name evidence="1" type="ORF">OEV98_09815</name>
</gene>
<keyword evidence="2" id="KW-1185">Reference proteome</keyword>
<proteinExistence type="predicted"/>
<reference evidence="1" key="1">
    <citation type="submission" date="2022-10" db="EMBL/GenBank/DDBJ databases">
        <title>Description of Fervidibacillus gen. nov. in the family Fervidibacillaceae fam. nov. with two species, Fervidibacillus albus sp. nov., and Fervidibacillus halotolerans sp. nov., isolated from tidal flat sediments.</title>
        <authorList>
            <person name="Kwon K.K."/>
            <person name="Yang S.-H."/>
        </authorList>
    </citation>
    <scope>NUCLEOTIDE SEQUENCE</scope>
    <source>
        <strain evidence="1">JCM 19140</strain>
    </source>
</reference>
<sequence length="64" mass="8001">MKTNEYVKFITQTVVEHFDKPKEERKQLKYEKKQLQEPRVYKYFGIMPYAVKEAFKMMKHKKRK</sequence>
<dbReference type="Proteomes" id="UP001209318">
    <property type="component" value="Unassembled WGS sequence"/>
</dbReference>
<name>A0AAE3LMR1_9BACI</name>
<evidence type="ECO:0000313" key="2">
    <source>
        <dbReference type="Proteomes" id="UP001209318"/>
    </source>
</evidence>
<dbReference type="RefSeq" id="WP_263073093.1">
    <property type="nucleotide sequence ID" value="NZ_JAOUSF010000003.1"/>
</dbReference>
<protein>
    <submittedName>
        <fullName evidence="1">YqzE family protein</fullName>
    </submittedName>
</protein>
<dbReference type="EMBL" id="JAOUSF010000003">
    <property type="protein sequence ID" value="MCU9613855.1"/>
    <property type="molecule type" value="Genomic_DNA"/>
</dbReference>
<dbReference type="AlphaFoldDB" id="A0AAE3LMR1"/>
<dbReference type="InterPro" id="IPR025622">
    <property type="entry name" value="YqzE"/>
</dbReference>